<protein>
    <submittedName>
        <fullName evidence="1">Uncharacterized protein</fullName>
    </submittedName>
</protein>
<proteinExistence type="predicted"/>
<evidence type="ECO:0000313" key="1">
    <source>
        <dbReference type="EnsemblPlants" id="MELO3C035580.2.1"/>
    </source>
</evidence>
<dbReference type="EnsemblPlants" id="MELO3C035580.2.1">
    <property type="protein sequence ID" value="MELO3C035580.2.1"/>
    <property type="gene ID" value="MELO3C035580.2"/>
</dbReference>
<dbReference type="AlphaFoldDB" id="A0A9I9ELT6"/>
<dbReference type="Gramene" id="MELO3C035580.2.1">
    <property type="protein sequence ID" value="MELO3C035580.2.1"/>
    <property type="gene ID" value="MELO3C035580.2"/>
</dbReference>
<reference evidence="1" key="1">
    <citation type="submission" date="2023-03" db="UniProtKB">
        <authorList>
            <consortium name="EnsemblPlants"/>
        </authorList>
    </citation>
    <scope>IDENTIFICATION</scope>
</reference>
<name>A0A9I9ELT6_CUCME</name>
<sequence>MKFMQDIVRQKSITITDVLTRQAPYTQSELDLAKNIEVPFLDGQYYQERTFDDMFQPSRNFLDGRAFLMSAYMMGKDHQGKLPRTWRGDNMGRFDREIHEEIFSNYGKCKKLAGPDALQTKR</sequence>
<accession>A0A9I9ELT6</accession>
<organism evidence="1">
    <name type="scientific">Cucumis melo</name>
    <name type="common">Muskmelon</name>
    <dbReference type="NCBI Taxonomy" id="3656"/>
    <lineage>
        <taxon>Eukaryota</taxon>
        <taxon>Viridiplantae</taxon>
        <taxon>Streptophyta</taxon>
        <taxon>Embryophyta</taxon>
        <taxon>Tracheophyta</taxon>
        <taxon>Spermatophyta</taxon>
        <taxon>Magnoliopsida</taxon>
        <taxon>eudicotyledons</taxon>
        <taxon>Gunneridae</taxon>
        <taxon>Pentapetalae</taxon>
        <taxon>rosids</taxon>
        <taxon>fabids</taxon>
        <taxon>Cucurbitales</taxon>
        <taxon>Cucurbitaceae</taxon>
        <taxon>Benincaseae</taxon>
        <taxon>Cucumis</taxon>
    </lineage>
</organism>